<evidence type="ECO:0000256" key="4">
    <source>
        <dbReference type="ARBA" id="ARBA00023004"/>
    </source>
</evidence>
<organism evidence="6 7">
    <name type="scientific">Lacihabitans lacunae</name>
    <dbReference type="NCBI Taxonomy" id="1028214"/>
    <lineage>
        <taxon>Bacteria</taxon>
        <taxon>Pseudomonadati</taxon>
        <taxon>Bacteroidota</taxon>
        <taxon>Cytophagia</taxon>
        <taxon>Cytophagales</taxon>
        <taxon>Leadbetterellaceae</taxon>
        <taxon>Lacihabitans</taxon>
    </lineage>
</organism>
<accession>A0ABV7Z155</accession>
<sequence>MKDAYTIRVNLKGGIVSVGELKSILTVLKTAQISEVSFGLRQQLIFHLPHSRSVYLGSELSKMNRSYEVDTNLRPNIVSSYVAEEVFQKGNWITEGIYKDILDSFDYDPTLKVNISDNSQSFTPFFSGHLNFVSSNEPNFWYCYLRKPKTNEVHVYSKLIFTNEIVHLSKFVENRLIENPALPVSEIFDSIPDMISVPNEKELKLPKFTLPYYEGFNRYGKKTWLGIYQRNEQFTTDFLLELCELALASKIGELCLTPWKSIIVKGIGEVDRPYWSAILAKHNINVRHAANELNWQVEDASEDALKLKKQLVENFNKLDIRTFGICFGIKTIPKTEVFASIMVRRRRFKLFNFIPTFFVYDISYTEDFDPNGRTKVYFSKGVQRFNLPEQLRRSVLLYNENYLGKVREKPISESKNTKKSKPETIEVHQCPSCLSVYDSRFGDNLAGIPAGITFENLPNEYECGVCEEPKSNFKVIIVEDLVKTTV</sequence>
<evidence type="ECO:0000313" key="6">
    <source>
        <dbReference type="EMBL" id="MFC3811971.1"/>
    </source>
</evidence>
<evidence type="ECO:0000256" key="1">
    <source>
        <dbReference type="ARBA" id="ARBA00022448"/>
    </source>
</evidence>
<keyword evidence="7" id="KW-1185">Reference proteome</keyword>
<comment type="caution">
    <text evidence="6">The sequence shown here is derived from an EMBL/GenBank/DDBJ whole genome shotgun (WGS) entry which is preliminary data.</text>
</comment>
<evidence type="ECO:0000313" key="7">
    <source>
        <dbReference type="Proteomes" id="UP001595616"/>
    </source>
</evidence>
<protein>
    <submittedName>
        <fullName evidence="6">Rubredoxin</fullName>
    </submittedName>
</protein>
<dbReference type="PROSITE" id="PS50903">
    <property type="entry name" value="RUBREDOXIN_LIKE"/>
    <property type="match status" value="1"/>
</dbReference>
<feature type="domain" description="Rubredoxin-like" evidence="5">
    <location>
        <begin position="425"/>
        <end position="476"/>
    </location>
</feature>
<evidence type="ECO:0000256" key="2">
    <source>
        <dbReference type="ARBA" id="ARBA00022723"/>
    </source>
</evidence>
<keyword evidence="3" id="KW-0249">Electron transport</keyword>
<dbReference type="SUPFAM" id="SSF57802">
    <property type="entry name" value="Rubredoxin-like"/>
    <property type="match status" value="1"/>
</dbReference>
<dbReference type="EMBL" id="JBHRYQ010000001">
    <property type="protein sequence ID" value="MFC3811971.1"/>
    <property type="molecule type" value="Genomic_DNA"/>
</dbReference>
<dbReference type="Proteomes" id="UP001595616">
    <property type="component" value="Unassembled WGS sequence"/>
</dbReference>
<dbReference type="Gene3D" id="2.20.28.10">
    <property type="match status" value="1"/>
</dbReference>
<dbReference type="RefSeq" id="WP_379838828.1">
    <property type="nucleotide sequence ID" value="NZ_JBHRYQ010000001.1"/>
</dbReference>
<dbReference type="InterPro" id="IPR024934">
    <property type="entry name" value="Rubredoxin-like_dom"/>
</dbReference>
<evidence type="ECO:0000256" key="3">
    <source>
        <dbReference type="ARBA" id="ARBA00022982"/>
    </source>
</evidence>
<keyword evidence="2" id="KW-0479">Metal-binding</keyword>
<reference evidence="7" key="1">
    <citation type="journal article" date="2019" name="Int. J. Syst. Evol. Microbiol.">
        <title>The Global Catalogue of Microorganisms (GCM) 10K type strain sequencing project: providing services to taxonomists for standard genome sequencing and annotation.</title>
        <authorList>
            <consortium name="The Broad Institute Genomics Platform"/>
            <consortium name="The Broad Institute Genome Sequencing Center for Infectious Disease"/>
            <person name="Wu L."/>
            <person name="Ma J."/>
        </authorList>
    </citation>
    <scope>NUCLEOTIDE SEQUENCE [LARGE SCALE GENOMIC DNA]</scope>
    <source>
        <strain evidence="7">CECT 7956</strain>
    </source>
</reference>
<dbReference type="Pfam" id="PF00301">
    <property type="entry name" value="Rubredoxin"/>
    <property type="match status" value="1"/>
</dbReference>
<keyword evidence="4" id="KW-0408">Iron</keyword>
<gene>
    <name evidence="6" type="ORF">ACFOOI_15010</name>
</gene>
<keyword evidence="1" id="KW-0813">Transport</keyword>
<evidence type="ECO:0000259" key="5">
    <source>
        <dbReference type="PROSITE" id="PS50903"/>
    </source>
</evidence>
<proteinExistence type="predicted"/>
<name>A0ABV7Z155_9BACT</name>
<dbReference type="InterPro" id="IPR024935">
    <property type="entry name" value="Rubredoxin_dom"/>
</dbReference>